<dbReference type="Pfam" id="PF01544">
    <property type="entry name" value="CorA"/>
    <property type="match status" value="1"/>
</dbReference>
<evidence type="ECO:0000256" key="2">
    <source>
        <dbReference type="ARBA" id="ARBA00009765"/>
    </source>
</evidence>
<dbReference type="GO" id="GO:0005886">
    <property type="term" value="C:plasma membrane"/>
    <property type="evidence" value="ECO:0007669"/>
    <property type="project" value="UniProtKB-SubCell"/>
</dbReference>
<comment type="similarity">
    <text evidence="2 8">Belongs to the CorA metal ion transporter (MIT) (TC 1.A.35) family.</text>
</comment>
<evidence type="ECO:0000313" key="9">
    <source>
        <dbReference type="EMBL" id="PJF47200.1"/>
    </source>
</evidence>
<dbReference type="NCBIfam" id="TIGR00383">
    <property type="entry name" value="corA"/>
    <property type="match status" value="1"/>
</dbReference>
<dbReference type="SUPFAM" id="SSF143865">
    <property type="entry name" value="CorA soluble domain-like"/>
    <property type="match status" value="1"/>
</dbReference>
<proteinExistence type="inferred from homology"/>
<dbReference type="GO" id="GO:0050897">
    <property type="term" value="F:cobalt ion binding"/>
    <property type="evidence" value="ECO:0007669"/>
    <property type="project" value="TreeGrafter"/>
</dbReference>
<name>A0A2M8QBP8_9CHLR</name>
<comment type="caution">
    <text evidence="9">The sequence shown here is derived from an EMBL/GenBank/DDBJ whole genome shotgun (WGS) entry which is preliminary data.</text>
</comment>
<gene>
    <name evidence="8 9" type="primary">corA</name>
    <name evidence="9" type="ORF">CUN48_09935</name>
</gene>
<dbReference type="GO" id="GO:0000287">
    <property type="term" value="F:magnesium ion binding"/>
    <property type="evidence" value="ECO:0007669"/>
    <property type="project" value="TreeGrafter"/>
</dbReference>
<keyword evidence="3 8" id="KW-0813">Transport</keyword>
<keyword evidence="5 8" id="KW-0812">Transmembrane</keyword>
<sequence>MVRVLCGDGQSPPAEYPGDVDIRRLIADPSNVLWVDICDPEDENGVHPEALRILRDVFEFHPLAIEDALIESHVPKVDDWGSYLYIVLHAVHFERGKEQLETRELDLFVGPNYLVTYRTEAVRALEQQWRITQRDARHTRRGVDYLLYELCDAIATDYLPVMDAMDEAVDLLQDEVFERTDAHLVERIFRLKRAVLDLRRVLSPQREVLNKLSRGDFAVIDNKDRVYFRDVYDHFVRLVDLNESLRDVVSGVLDTYLSVAANRTNAIMKTLTIVSLMFLPLTFITGFFGMNFFGGSIELTFETNHWLFFLASMLLMIGMPLAMLLYIRRRGWW</sequence>
<dbReference type="PANTHER" id="PTHR46494:SF1">
    <property type="entry name" value="CORA FAMILY METAL ION TRANSPORTER (EUROFUNG)"/>
    <property type="match status" value="1"/>
</dbReference>
<keyword evidence="8" id="KW-0460">Magnesium</keyword>
<keyword evidence="4 8" id="KW-1003">Cell membrane</keyword>
<protein>
    <recommendedName>
        <fullName evidence="8">Magnesium transport protein CorA</fullName>
    </recommendedName>
</protein>
<dbReference type="EMBL" id="PGTN01000062">
    <property type="protein sequence ID" value="PJF47200.1"/>
    <property type="molecule type" value="Genomic_DNA"/>
</dbReference>
<comment type="function">
    <text evidence="8">Mediates influx of magnesium ions.</text>
</comment>
<evidence type="ECO:0000256" key="7">
    <source>
        <dbReference type="ARBA" id="ARBA00023136"/>
    </source>
</evidence>
<dbReference type="AlphaFoldDB" id="A0A2M8QBP8"/>
<feature type="transmembrane region" description="Helical" evidence="8">
    <location>
        <begin position="306"/>
        <end position="327"/>
    </location>
</feature>
<dbReference type="Gene3D" id="3.30.460.20">
    <property type="entry name" value="CorA soluble domain-like"/>
    <property type="match status" value="1"/>
</dbReference>
<comment type="subcellular location">
    <subcellularLocation>
        <location evidence="1">Cell membrane</location>
        <topology evidence="1">Multi-pass membrane protein</topology>
    </subcellularLocation>
    <subcellularLocation>
        <location evidence="8">Membrane</location>
        <topology evidence="8">Multi-pass membrane protein</topology>
    </subcellularLocation>
</comment>
<dbReference type="GO" id="GO:0015087">
    <property type="term" value="F:cobalt ion transmembrane transporter activity"/>
    <property type="evidence" value="ECO:0007669"/>
    <property type="project" value="UniProtKB-UniRule"/>
</dbReference>
<evidence type="ECO:0000256" key="4">
    <source>
        <dbReference type="ARBA" id="ARBA00022475"/>
    </source>
</evidence>
<dbReference type="InterPro" id="IPR045863">
    <property type="entry name" value="CorA_TM1_TM2"/>
</dbReference>
<organism evidence="9 10">
    <name type="scientific">Candidatus Thermofonsia Clade 3 bacterium</name>
    <dbReference type="NCBI Taxonomy" id="2364212"/>
    <lineage>
        <taxon>Bacteria</taxon>
        <taxon>Bacillati</taxon>
        <taxon>Chloroflexota</taxon>
        <taxon>Candidatus Thermofontia</taxon>
        <taxon>Candidatus Thermofonsia Clade 3</taxon>
    </lineage>
</organism>
<dbReference type="InterPro" id="IPR002523">
    <property type="entry name" value="MgTranspt_CorA/ZnTranspt_ZntB"/>
</dbReference>
<evidence type="ECO:0000313" key="10">
    <source>
        <dbReference type="Proteomes" id="UP000230790"/>
    </source>
</evidence>
<evidence type="ECO:0000256" key="3">
    <source>
        <dbReference type="ARBA" id="ARBA00022448"/>
    </source>
</evidence>
<keyword evidence="6 8" id="KW-1133">Transmembrane helix</keyword>
<keyword evidence="8" id="KW-0406">Ion transport</keyword>
<dbReference type="Proteomes" id="UP000230790">
    <property type="component" value="Unassembled WGS sequence"/>
</dbReference>
<keyword evidence="7 8" id="KW-0472">Membrane</keyword>
<accession>A0A2M8QBP8</accession>
<evidence type="ECO:0000256" key="8">
    <source>
        <dbReference type="RuleBase" id="RU362010"/>
    </source>
</evidence>
<feature type="transmembrane region" description="Helical" evidence="8">
    <location>
        <begin position="271"/>
        <end position="294"/>
    </location>
</feature>
<evidence type="ECO:0000256" key="6">
    <source>
        <dbReference type="ARBA" id="ARBA00022989"/>
    </source>
</evidence>
<dbReference type="InterPro" id="IPR045861">
    <property type="entry name" value="CorA_cytoplasmic_dom"/>
</dbReference>
<evidence type="ECO:0000256" key="5">
    <source>
        <dbReference type="ARBA" id="ARBA00022692"/>
    </source>
</evidence>
<dbReference type="Gene3D" id="1.20.58.340">
    <property type="entry name" value="Magnesium transport protein CorA, transmembrane region"/>
    <property type="match status" value="2"/>
</dbReference>
<dbReference type="SUPFAM" id="SSF144083">
    <property type="entry name" value="Magnesium transport protein CorA, transmembrane region"/>
    <property type="match status" value="1"/>
</dbReference>
<dbReference type="FunFam" id="1.20.58.340:FF:000012">
    <property type="entry name" value="Magnesium transport protein CorA"/>
    <property type="match status" value="1"/>
</dbReference>
<dbReference type="PANTHER" id="PTHR46494">
    <property type="entry name" value="CORA FAMILY METAL ION TRANSPORTER (EUROFUNG)"/>
    <property type="match status" value="1"/>
</dbReference>
<reference evidence="9 10" key="1">
    <citation type="submission" date="2017-11" db="EMBL/GenBank/DDBJ databases">
        <title>Evolution of Phototrophy in the Chloroflexi Phylum Driven by Horizontal Gene Transfer.</title>
        <authorList>
            <person name="Ward L.M."/>
            <person name="Hemp J."/>
            <person name="Shih P.M."/>
            <person name="Mcglynn S.E."/>
            <person name="Fischer W."/>
        </authorList>
    </citation>
    <scope>NUCLEOTIDE SEQUENCE [LARGE SCALE GENOMIC DNA]</scope>
    <source>
        <strain evidence="9">JP3_7</strain>
    </source>
</reference>
<dbReference type="InterPro" id="IPR004488">
    <property type="entry name" value="Mg/Co-transport_prot_CorA"/>
</dbReference>
<dbReference type="GO" id="GO:0015095">
    <property type="term" value="F:magnesium ion transmembrane transporter activity"/>
    <property type="evidence" value="ECO:0007669"/>
    <property type="project" value="UniProtKB-UniRule"/>
</dbReference>
<dbReference type="CDD" id="cd12822">
    <property type="entry name" value="TmCorA-like"/>
    <property type="match status" value="1"/>
</dbReference>
<evidence type="ECO:0000256" key="1">
    <source>
        <dbReference type="ARBA" id="ARBA00004651"/>
    </source>
</evidence>